<accession>A0A5C6DNA4</accession>
<dbReference type="EMBL" id="SJPY01000007">
    <property type="protein sequence ID" value="TWU37654.1"/>
    <property type="molecule type" value="Genomic_DNA"/>
</dbReference>
<name>A0A5C6DNA4_9BACT</name>
<dbReference type="Proteomes" id="UP000315471">
    <property type="component" value="Unassembled WGS sequence"/>
</dbReference>
<reference evidence="1 2" key="1">
    <citation type="submission" date="2019-02" db="EMBL/GenBank/DDBJ databases">
        <title>Deep-cultivation of Planctomycetes and their phenomic and genomic characterization uncovers novel biology.</title>
        <authorList>
            <person name="Wiegand S."/>
            <person name="Jogler M."/>
            <person name="Boedeker C."/>
            <person name="Pinto D."/>
            <person name="Vollmers J."/>
            <person name="Rivas-Marin E."/>
            <person name="Kohn T."/>
            <person name="Peeters S.H."/>
            <person name="Heuer A."/>
            <person name="Rast P."/>
            <person name="Oberbeckmann S."/>
            <person name="Bunk B."/>
            <person name="Jeske O."/>
            <person name="Meyerdierks A."/>
            <person name="Storesund J.E."/>
            <person name="Kallscheuer N."/>
            <person name="Luecker S."/>
            <person name="Lage O.M."/>
            <person name="Pohl T."/>
            <person name="Merkel B.J."/>
            <person name="Hornburger P."/>
            <person name="Mueller R.-W."/>
            <person name="Bruemmer F."/>
            <person name="Labrenz M."/>
            <person name="Spormann A.M."/>
            <person name="Op Den Camp H."/>
            <person name="Overmann J."/>
            <person name="Amann R."/>
            <person name="Jetten M.S.M."/>
            <person name="Mascher T."/>
            <person name="Medema M.H."/>
            <person name="Devos D.P."/>
            <person name="Kaster A.-K."/>
            <person name="Ovreas L."/>
            <person name="Rohde M."/>
            <person name="Galperin M.Y."/>
            <person name="Jogler C."/>
        </authorList>
    </citation>
    <scope>NUCLEOTIDE SEQUENCE [LARGE SCALE GENOMIC DNA]</scope>
    <source>
        <strain evidence="1 2">Q31b</strain>
    </source>
</reference>
<comment type="caution">
    <text evidence="1">The sequence shown here is derived from an EMBL/GenBank/DDBJ whole genome shotgun (WGS) entry which is preliminary data.</text>
</comment>
<gene>
    <name evidence="1" type="ORF">Q31b_44420</name>
</gene>
<dbReference type="AlphaFoldDB" id="A0A5C6DNA4"/>
<sequence length="96" mass="11324">MTRVFFLGSSVFPKLLKLLVRAESCSPNSHAEFHCNWCFDREDRSLRYRLDWLFVNGPMSHSETKDRHTSYHRRSLLANCSKNALTNDFNIFRLLA</sequence>
<evidence type="ECO:0000313" key="2">
    <source>
        <dbReference type="Proteomes" id="UP000315471"/>
    </source>
</evidence>
<keyword evidence="2" id="KW-1185">Reference proteome</keyword>
<protein>
    <submittedName>
        <fullName evidence="1">Uncharacterized protein</fullName>
    </submittedName>
</protein>
<evidence type="ECO:0000313" key="1">
    <source>
        <dbReference type="EMBL" id="TWU37654.1"/>
    </source>
</evidence>
<proteinExistence type="predicted"/>
<organism evidence="1 2">
    <name type="scientific">Novipirellula aureliae</name>
    <dbReference type="NCBI Taxonomy" id="2527966"/>
    <lineage>
        <taxon>Bacteria</taxon>
        <taxon>Pseudomonadati</taxon>
        <taxon>Planctomycetota</taxon>
        <taxon>Planctomycetia</taxon>
        <taxon>Pirellulales</taxon>
        <taxon>Pirellulaceae</taxon>
        <taxon>Novipirellula</taxon>
    </lineage>
</organism>